<dbReference type="GO" id="GO:0003677">
    <property type="term" value="F:DNA binding"/>
    <property type="evidence" value="ECO:0007669"/>
    <property type="project" value="InterPro"/>
</dbReference>
<dbReference type="PANTHER" id="PTHR35010">
    <property type="entry name" value="BLL4672 PROTEIN-RELATED"/>
    <property type="match status" value="1"/>
</dbReference>
<dbReference type="InterPro" id="IPR041413">
    <property type="entry name" value="MLTR_LBD"/>
</dbReference>
<dbReference type="Gene3D" id="3.30.450.180">
    <property type="match status" value="1"/>
</dbReference>
<dbReference type="Pfam" id="PF17765">
    <property type="entry name" value="MLTR_LBD"/>
    <property type="match status" value="1"/>
</dbReference>
<dbReference type="RefSeq" id="WP_059203737.1">
    <property type="nucleotide sequence ID" value="NZ_KQ948656.1"/>
</dbReference>
<dbReference type="AlphaFoldDB" id="A0A101SI33"/>
<dbReference type="SUPFAM" id="SSF47413">
    <property type="entry name" value="lambda repressor-like DNA-binding domains"/>
    <property type="match status" value="1"/>
</dbReference>
<name>A0A101SI33_9ACTN</name>
<comment type="caution">
    <text evidence="2">The sequence shown here is derived from an EMBL/GenBank/DDBJ whole genome shotgun (WGS) entry which is preliminary data.</text>
</comment>
<dbReference type="PANTHER" id="PTHR35010:SF2">
    <property type="entry name" value="BLL4672 PROTEIN"/>
    <property type="match status" value="1"/>
</dbReference>
<dbReference type="InterPro" id="IPR010982">
    <property type="entry name" value="Lambda_DNA-bd_dom_sf"/>
</dbReference>
<reference evidence="2 3" key="1">
    <citation type="submission" date="2015-10" db="EMBL/GenBank/DDBJ databases">
        <title>Draft genome sequence of Streptomyces canus DSM 40017, type strain for the species Streptomyces canus.</title>
        <authorList>
            <person name="Ruckert C."/>
            <person name="Winkler A."/>
            <person name="Kalinowski J."/>
            <person name="Kampfer P."/>
            <person name="Glaeser S."/>
        </authorList>
    </citation>
    <scope>NUCLEOTIDE SEQUENCE [LARGE SCALE GENOMIC DNA]</scope>
    <source>
        <strain evidence="2 3">DSM 40017</strain>
    </source>
</reference>
<sequence>MADRAALAAFLRARRESLQPEDVGLPRGRRRRTGGLRREEVAALCDISVDYYGRLEQPRGPHPSEQVLAAIARGLHLSLEERDHLFWIAGHTAPRRVRRGDHISPGMMRILDHLEDTPAQVMNHLGETLKQTRPAVALLGDETAYTGLARSAHYRWFTDPASRLVHPESDHAAQSRLMAADLHVAYTHDGENSRAAKLVDALSQESSEFAALWHEHLVLGPHCASKRFLHSQVGALELHCQTLVDPEQSQRLVVYTAVPGTESHTNLQLLSLLPIAEGTASSVNTARPW</sequence>
<dbReference type="Proteomes" id="UP000053669">
    <property type="component" value="Unassembled WGS sequence"/>
</dbReference>
<protein>
    <submittedName>
        <fullName evidence="2">XRE family transcriptional regulator</fullName>
    </submittedName>
</protein>
<dbReference type="Pfam" id="PF13560">
    <property type="entry name" value="HTH_31"/>
    <property type="match status" value="1"/>
</dbReference>
<dbReference type="Gene3D" id="1.10.260.40">
    <property type="entry name" value="lambda repressor-like DNA-binding domains"/>
    <property type="match status" value="1"/>
</dbReference>
<dbReference type="InterPro" id="IPR001387">
    <property type="entry name" value="Cro/C1-type_HTH"/>
</dbReference>
<evidence type="ECO:0000313" key="2">
    <source>
        <dbReference type="EMBL" id="KUN74193.1"/>
    </source>
</evidence>
<dbReference type="CDD" id="cd00093">
    <property type="entry name" value="HTH_XRE"/>
    <property type="match status" value="1"/>
</dbReference>
<dbReference type="SMART" id="SM00530">
    <property type="entry name" value="HTH_XRE"/>
    <property type="match status" value="1"/>
</dbReference>
<accession>A0A101SI33</accession>
<dbReference type="EMBL" id="LMWU01000001">
    <property type="protein sequence ID" value="KUN74193.1"/>
    <property type="molecule type" value="Genomic_DNA"/>
</dbReference>
<feature type="domain" description="HTH cro/C1-type" evidence="1">
    <location>
        <begin position="35"/>
        <end position="82"/>
    </location>
</feature>
<evidence type="ECO:0000259" key="1">
    <source>
        <dbReference type="PROSITE" id="PS50943"/>
    </source>
</evidence>
<evidence type="ECO:0000313" key="3">
    <source>
        <dbReference type="Proteomes" id="UP000053669"/>
    </source>
</evidence>
<proteinExistence type="predicted"/>
<gene>
    <name evidence="2" type="ORF">AQJ46_01000</name>
</gene>
<dbReference type="PROSITE" id="PS50943">
    <property type="entry name" value="HTH_CROC1"/>
    <property type="match status" value="1"/>
</dbReference>
<organism evidence="2 3">
    <name type="scientific">Streptomyces canus</name>
    <dbReference type="NCBI Taxonomy" id="58343"/>
    <lineage>
        <taxon>Bacteria</taxon>
        <taxon>Bacillati</taxon>
        <taxon>Actinomycetota</taxon>
        <taxon>Actinomycetes</taxon>
        <taxon>Kitasatosporales</taxon>
        <taxon>Streptomycetaceae</taxon>
        <taxon>Streptomyces</taxon>
        <taxon>Streptomyces aurantiacus group</taxon>
    </lineage>
</organism>